<dbReference type="PANTHER" id="PTHR43450">
    <property type="entry name" value="ASPARTYL-TRNA SYNTHETASE"/>
    <property type="match status" value="1"/>
</dbReference>
<dbReference type="GO" id="GO:0017101">
    <property type="term" value="C:aminoacyl-tRNA synthetase multienzyme complex"/>
    <property type="evidence" value="ECO:0007669"/>
    <property type="project" value="TreeGrafter"/>
</dbReference>
<sequence length="112" mass="12911">MELLKVQFLCCSQEAGVHVEPMGDLSTEAEKKLGELVRDKYDTEFYMLCRYPSAVRPFYTMPCSDDPLYSYSFDVFRVHDPELLTSQAKARRIDVNTTATYIDSLRYGTALF</sequence>
<dbReference type="Gene3D" id="3.30.930.10">
    <property type="entry name" value="Bira Bifunctional Protein, Domain 2"/>
    <property type="match status" value="1"/>
</dbReference>
<feature type="domain" description="Aminoacyl-tRNA synthetase class II (D/K/N)" evidence="5">
    <location>
        <begin position="23"/>
        <end position="89"/>
    </location>
</feature>
<reference evidence="6" key="1">
    <citation type="journal article" date="2018" name="DNA Res.">
        <title>Multiple hybrid de novo genome assembly of finger millet, an orphan allotetraploid crop.</title>
        <authorList>
            <person name="Hatakeyama M."/>
            <person name="Aluri S."/>
            <person name="Balachadran M.T."/>
            <person name="Sivarajan S.R."/>
            <person name="Patrignani A."/>
            <person name="Gruter S."/>
            <person name="Poveda L."/>
            <person name="Shimizu-Inatsugi R."/>
            <person name="Baeten J."/>
            <person name="Francoijs K.J."/>
            <person name="Nataraja K.N."/>
            <person name="Reddy Y.A.N."/>
            <person name="Phadnis S."/>
            <person name="Ravikumar R.L."/>
            <person name="Schlapbach R."/>
            <person name="Sreeman S.M."/>
            <person name="Shimizu K.K."/>
        </authorList>
    </citation>
    <scope>NUCLEOTIDE SEQUENCE</scope>
</reference>
<evidence type="ECO:0000313" key="6">
    <source>
        <dbReference type="EMBL" id="GJM90176.1"/>
    </source>
</evidence>
<reference evidence="6" key="2">
    <citation type="submission" date="2021-12" db="EMBL/GenBank/DDBJ databases">
        <title>Resequencing data analysis of finger millet.</title>
        <authorList>
            <person name="Hatakeyama M."/>
            <person name="Aluri S."/>
            <person name="Balachadran M.T."/>
            <person name="Sivarajan S.R."/>
            <person name="Poveda L."/>
            <person name="Shimizu-Inatsugi R."/>
            <person name="Schlapbach R."/>
            <person name="Sreeman S.M."/>
            <person name="Shimizu K.K."/>
        </authorList>
    </citation>
    <scope>NUCLEOTIDE SEQUENCE</scope>
</reference>
<dbReference type="GO" id="GO:0004815">
    <property type="term" value="F:aspartate-tRNA ligase activity"/>
    <property type="evidence" value="ECO:0007669"/>
    <property type="project" value="InterPro"/>
</dbReference>
<protein>
    <recommendedName>
        <fullName evidence="5">Aminoacyl-tRNA synthetase class II (D/K/N) domain-containing protein</fullName>
    </recommendedName>
</protein>
<evidence type="ECO:0000256" key="3">
    <source>
        <dbReference type="ARBA" id="ARBA00022741"/>
    </source>
</evidence>
<dbReference type="GO" id="GO:0005829">
    <property type="term" value="C:cytosol"/>
    <property type="evidence" value="ECO:0007669"/>
    <property type="project" value="TreeGrafter"/>
</dbReference>
<keyword evidence="1" id="KW-0963">Cytoplasm</keyword>
<evidence type="ECO:0000256" key="2">
    <source>
        <dbReference type="ARBA" id="ARBA00022598"/>
    </source>
</evidence>
<evidence type="ECO:0000313" key="7">
    <source>
        <dbReference type="Proteomes" id="UP001054889"/>
    </source>
</evidence>
<dbReference type="InterPro" id="IPR045864">
    <property type="entry name" value="aa-tRNA-synth_II/BPL/LPL"/>
</dbReference>
<evidence type="ECO:0000259" key="5">
    <source>
        <dbReference type="Pfam" id="PF00152"/>
    </source>
</evidence>
<accession>A0AAV5BVY4</accession>
<dbReference type="GO" id="GO:0003723">
    <property type="term" value="F:RNA binding"/>
    <property type="evidence" value="ECO:0007669"/>
    <property type="project" value="TreeGrafter"/>
</dbReference>
<dbReference type="EMBL" id="BQKI01000003">
    <property type="protein sequence ID" value="GJM90176.1"/>
    <property type="molecule type" value="Genomic_DNA"/>
</dbReference>
<keyword evidence="7" id="KW-1185">Reference proteome</keyword>
<evidence type="ECO:0000256" key="1">
    <source>
        <dbReference type="ARBA" id="ARBA00022490"/>
    </source>
</evidence>
<dbReference type="Proteomes" id="UP001054889">
    <property type="component" value="Unassembled WGS sequence"/>
</dbReference>
<dbReference type="GO" id="GO:0006422">
    <property type="term" value="P:aspartyl-tRNA aminoacylation"/>
    <property type="evidence" value="ECO:0007669"/>
    <property type="project" value="InterPro"/>
</dbReference>
<dbReference type="AlphaFoldDB" id="A0AAV5BVY4"/>
<dbReference type="InterPro" id="IPR004523">
    <property type="entry name" value="Asp-tRNA_synthase_2"/>
</dbReference>
<dbReference type="InterPro" id="IPR004364">
    <property type="entry name" value="Aa-tRNA-synt_II"/>
</dbReference>
<dbReference type="GO" id="GO:0005524">
    <property type="term" value="F:ATP binding"/>
    <property type="evidence" value="ECO:0007669"/>
    <property type="project" value="InterPro"/>
</dbReference>
<keyword evidence="4" id="KW-0067">ATP-binding</keyword>
<dbReference type="Pfam" id="PF00152">
    <property type="entry name" value="tRNA-synt_2"/>
    <property type="match status" value="1"/>
</dbReference>
<gene>
    <name evidence="6" type="primary">ga06433</name>
    <name evidence="6" type="ORF">PR202_ga06433</name>
</gene>
<name>A0AAV5BVY4_ELECO</name>
<evidence type="ECO:0000256" key="4">
    <source>
        <dbReference type="ARBA" id="ARBA00022840"/>
    </source>
</evidence>
<comment type="caution">
    <text evidence="6">The sequence shown here is derived from an EMBL/GenBank/DDBJ whole genome shotgun (WGS) entry which is preliminary data.</text>
</comment>
<proteinExistence type="predicted"/>
<organism evidence="6 7">
    <name type="scientific">Eleusine coracana subsp. coracana</name>
    <dbReference type="NCBI Taxonomy" id="191504"/>
    <lineage>
        <taxon>Eukaryota</taxon>
        <taxon>Viridiplantae</taxon>
        <taxon>Streptophyta</taxon>
        <taxon>Embryophyta</taxon>
        <taxon>Tracheophyta</taxon>
        <taxon>Spermatophyta</taxon>
        <taxon>Magnoliopsida</taxon>
        <taxon>Liliopsida</taxon>
        <taxon>Poales</taxon>
        <taxon>Poaceae</taxon>
        <taxon>PACMAD clade</taxon>
        <taxon>Chloridoideae</taxon>
        <taxon>Cynodonteae</taxon>
        <taxon>Eleusininae</taxon>
        <taxon>Eleusine</taxon>
    </lineage>
</organism>
<keyword evidence="2" id="KW-0436">Ligase</keyword>
<dbReference type="SUPFAM" id="SSF55681">
    <property type="entry name" value="Class II aaRS and biotin synthetases"/>
    <property type="match status" value="1"/>
</dbReference>
<keyword evidence="3" id="KW-0547">Nucleotide-binding</keyword>
<dbReference type="PANTHER" id="PTHR43450:SF6">
    <property type="entry name" value="ASPARTATE--TRNA LIGASE"/>
    <property type="match status" value="1"/>
</dbReference>